<evidence type="ECO:0008006" key="4">
    <source>
        <dbReference type="Google" id="ProtNLM"/>
    </source>
</evidence>
<dbReference type="AlphaFoldDB" id="A0A841APB5"/>
<feature type="compositionally biased region" description="Basic and acidic residues" evidence="1">
    <location>
        <begin position="12"/>
        <end position="23"/>
    </location>
</feature>
<feature type="region of interest" description="Disordered" evidence="1">
    <location>
        <begin position="1"/>
        <end position="33"/>
    </location>
</feature>
<reference evidence="2 3" key="1">
    <citation type="submission" date="2020-08" db="EMBL/GenBank/DDBJ databases">
        <title>Sequencing the genomes of 1000 actinobacteria strains.</title>
        <authorList>
            <person name="Klenk H.-P."/>
        </authorList>
    </citation>
    <scope>NUCLEOTIDE SEQUENCE [LARGE SCALE GENOMIC DNA]</scope>
    <source>
        <strain evidence="2 3">DSM 105784</strain>
    </source>
</reference>
<dbReference type="InterPro" id="IPR022183">
    <property type="entry name" value="DUF3710"/>
</dbReference>
<evidence type="ECO:0000256" key="1">
    <source>
        <dbReference type="SAM" id="MobiDB-lite"/>
    </source>
</evidence>
<accession>A0A841APB5</accession>
<comment type="caution">
    <text evidence="2">The sequence shown here is derived from an EMBL/GenBank/DDBJ whole genome shotgun (WGS) entry which is preliminary data.</text>
</comment>
<name>A0A841APB5_9MICO</name>
<proteinExistence type="predicted"/>
<organism evidence="2 3">
    <name type="scientific">Conyzicola lurida</name>
    <dbReference type="NCBI Taxonomy" id="1172621"/>
    <lineage>
        <taxon>Bacteria</taxon>
        <taxon>Bacillati</taxon>
        <taxon>Actinomycetota</taxon>
        <taxon>Actinomycetes</taxon>
        <taxon>Micrococcales</taxon>
        <taxon>Microbacteriaceae</taxon>
        <taxon>Conyzicola</taxon>
    </lineage>
</organism>
<sequence>MSDNEIGPIADDDAKSAPADRETNGPLDESEANAVRPYVDLGGVKIVPRADLQLRLEVEEGSKRVVAVGLDYAGSSLQVQPFAAPRSSGLWNEIRAQIVDQIHKQGGTTTISGGPFGPEVLAEIPVNNGGQAGTRLARFVGVDGPRWFLRGVIAGEGAVDPAAAAQVEDLFRSIVVVRGNTPMPPRDLIPLNMPAAAPTGDAPAAPIQTV</sequence>
<gene>
    <name evidence="2" type="ORF">HD599_001582</name>
</gene>
<protein>
    <recommendedName>
        <fullName evidence="4">DUF3710 domain-containing protein</fullName>
    </recommendedName>
</protein>
<evidence type="ECO:0000313" key="2">
    <source>
        <dbReference type="EMBL" id="MBB5843259.1"/>
    </source>
</evidence>
<dbReference type="Proteomes" id="UP000536685">
    <property type="component" value="Unassembled WGS sequence"/>
</dbReference>
<evidence type="ECO:0000313" key="3">
    <source>
        <dbReference type="Proteomes" id="UP000536685"/>
    </source>
</evidence>
<dbReference type="RefSeq" id="WP_343061966.1">
    <property type="nucleotide sequence ID" value="NZ_JACHMJ010000001.1"/>
</dbReference>
<dbReference type="Pfam" id="PF12502">
    <property type="entry name" value="DUF3710"/>
    <property type="match status" value="1"/>
</dbReference>
<keyword evidence="3" id="KW-1185">Reference proteome</keyword>
<dbReference type="EMBL" id="JACHMJ010000001">
    <property type="protein sequence ID" value="MBB5843259.1"/>
    <property type="molecule type" value="Genomic_DNA"/>
</dbReference>